<evidence type="ECO:0000256" key="3">
    <source>
        <dbReference type="ARBA" id="ARBA00022688"/>
    </source>
</evidence>
<dbReference type="InterPro" id="IPR013718">
    <property type="entry name" value="COQ9_C"/>
</dbReference>
<name>A0ABS6SCP3_9SPHN</name>
<evidence type="ECO:0000313" key="10">
    <source>
        <dbReference type="Proteomes" id="UP000722336"/>
    </source>
</evidence>
<protein>
    <submittedName>
        <fullName evidence="9">COQ9 family protein</fullName>
    </submittedName>
</protein>
<comment type="pathway">
    <text evidence="1">Cofactor biosynthesis; ubiquinone biosynthesis.</text>
</comment>
<evidence type="ECO:0000259" key="8">
    <source>
        <dbReference type="Pfam" id="PF08511"/>
    </source>
</evidence>
<dbReference type="PANTHER" id="PTHR21427">
    <property type="entry name" value="UBIQUINONE BIOSYNTHESIS PROTEIN COQ9, MITOCHONDRIAL"/>
    <property type="match status" value="1"/>
</dbReference>
<dbReference type="InterPro" id="IPR012762">
    <property type="entry name" value="Ubiq_biosynth_COQ9"/>
</dbReference>
<keyword evidence="4" id="KW-0809">Transit peptide</keyword>
<feature type="region of interest" description="Disordered" evidence="7">
    <location>
        <begin position="1"/>
        <end position="20"/>
    </location>
</feature>
<keyword evidence="5" id="KW-0446">Lipid-binding</keyword>
<reference evidence="9 10" key="1">
    <citation type="submission" date="2021-04" db="EMBL/GenBank/DDBJ databases">
        <authorList>
            <person name="Pira H."/>
            <person name="Risdian C."/>
            <person name="Wink J."/>
        </authorList>
    </citation>
    <scope>NUCLEOTIDE SEQUENCE [LARGE SCALE GENOMIC DNA]</scope>
    <source>
        <strain evidence="9 10">WHA3</strain>
    </source>
</reference>
<comment type="similarity">
    <text evidence="2">Belongs to the COQ9 family.</text>
</comment>
<comment type="caution">
    <text evidence="9">The sequence shown here is derived from an EMBL/GenBank/DDBJ whole genome shotgun (WGS) entry which is preliminary data.</text>
</comment>
<evidence type="ECO:0000313" key="9">
    <source>
        <dbReference type="EMBL" id="MBV7256192.1"/>
    </source>
</evidence>
<gene>
    <name evidence="9" type="ORF">KCG44_05275</name>
</gene>
<organism evidence="9 10">
    <name type="scientific">Pacificimonas pallii</name>
    <dbReference type="NCBI Taxonomy" id="2827236"/>
    <lineage>
        <taxon>Bacteria</taxon>
        <taxon>Pseudomonadati</taxon>
        <taxon>Pseudomonadota</taxon>
        <taxon>Alphaproteobacteria</taxon>
        <taxon>Sphingomonadales</taxon>
        <taxon>Sphingosinicellaceae</taxon>
        <taxon>Pacificimonas</taxon>
    </lineage>
</organism>
<evidence type="ECO:0000256" key="4">
    <source>
        <dbReference type="ARBA" id="ARBA00022946"/>
    </source>
</evidence>
<feature type="domain" description="COQ9 C-terminal" evidence="8">
    <location>
        <begin position="141"/>
        <end position="211"/>
    </location>
</feature>
<evidence type="ECO:0000256" key="2">
    <source>
        <dbReference type="ARBA" id="ARBA00010766"/>
    </source>
</evidence>
<dbReference type="Pfam" id="PF08511">
    <property type="entry name" value="COQ9"/>
    <property type="match status" value="1"/>
</dbReference>
<dbReference type="EMBL" id="JAGSPA010000002">
    <property type="protein sequence ID" value="MBV7256192.1"/>
    <property type="molecule type" value="Genomic_DNA"/>
</dbReference>
<comment type="function">
    <text evidence="6">Membrane-associated protein that warps the membrane surface to access and bind aromatic isoprenes with high specificity, including ubiquinone (CoQ) isoprene intermediates and presents them directly to COQ7, therefore facilitating the COQ7-mediated hydroxylase step. Participates in the biosynthesis of coenzyme Q, also named ubiquinone, an essential lipid-soluble electron transporter for aerobic cellular respiration.</text>
</comment>
<sequence length="239" mass="26955">MSKSKNAGPDSADPTAHPAGEYAPAEMTLDELRPVLVRDMLPDVAFDGWGWEAAEAAAERLDVPAERVKLLFPAGPIDMIVAWLRIADEDMLAALSAEGVSDMKIRDRIRRAVEIRLEQAEPNKEAVREASKILAYPRHAMTSVRSLWTTVDAMWRIAGDTATDYNYYTKRGILSGVYSSTLLYWLQDDSEDFADTRAFLSRRIDNVMQFEKGKAELLRAKRRLPSISRFFGRLRYPGV</sequence>
<evidence type="ECO:0000256" key="5">
    <source>
        <dbReference type="ARBA" id="ARBA00023121"/>
    </source>
</evidence>
<evidence type="ECO:0000256" key="6">
    <source>
        <dbReference type="ARBA" id="ARBA00058104"/>
    </source>
</evidence>
<keyword evidence="3" id="KW-0831">Ubiquinone biosynthesis</keyword>
<evidence type="ECO:0000256" key="1">
    <source>
        <dbReference type="ARBA" id="ARBA00004749"/>
    </source>
</evidence>
<dbReference type="PANTHER" id="PTHR21427:SF19">
    <property type="entry name" value="UBIQUINONE BIOSYNTHESIS PROTEIN COQ9, MITOCHONDRIAL"/>
    <property type="match status" value="1"/>
</dbReference>
<dbReference type="Proteomes" id="UP000722336">
    <property type="component" value="Unassembled WGS sequence"/>
</dbReference>
<evidence type="ECO:0000256" key="7">
    <source>
        <dbReference type="SAM" id="MobiDB-lite"/>
    </source>
</evidence>
<dbReference type="NCBIfam" id="TIGR02396">
    <property type="entry name" value="diverge_rpsU"/>
    <property type="match status" value="1"/>
</dbReference>
<proteinExistence type="inferred from homology"/>
<accession>A0ABS6SCP3</accession>
<keyword evidence="10" id="KW-1185">Reference proteome</keyword>